<dbReference type="PIRSF" id="PIRSF001365">
    <property type="entry name" value="DHDPS"/>
    <property type="match status" value="1"/>
</dbReference>
<dbReference type="GO" id="GO:0008840">
    <property type="term" value="F:4-hydroxy-tetrahydrodipicolinate synthase activity"/>
    <property type="evidence" value="ECO:0007669"/>
    <property type="project" value="UniProtKB-UniRule"/>
</dbReference>
<evidence type="ECO:0000256" key="2">
    <source>
        <dbReference type="ARBA" id="ARBA00005120"/>
    </source>
</evidence>
<comment type="subcellular location">
    <subcellularLocation>
        <location evidence="12">Cytoplasm</location>
    </subcellularLocation>
</comment>
<dbReference type="PANTHER" id="PTHR12128:SF66">
    <property type="entry name" value="4-HYDROXY-2-OXOGLUTARATE ALDOLASE, MITOCHONDRIAL"/>
    <property type="match status" value="1"/>
</dbReference>
<evidence type="ECO:0000313" key="16">
    <source>
        <dbReference type="EMBL" id="BDD10089.1"/>
    </source>
</evidence>
<dbReference type="Proteomes" id="UP001348817">
    <property type="component" value="Chromosome"/>
</dbReference>
<dbReference type="SUPFAM" id="SSF51569">
    <property type="entry name" value="Aldolase"/>
    <property type="match status" value="1"/>
</dbReference>
<dbReference type="GO" id="GO:0005829">
    <property type="term" value="C:cytosol"/>
    <property type="evidence" value="ECO:0007669"/>
    <property type="project" value="TreeGrafter"/>
</dbReference>
<dbReference type="KEGG" id="fax:FUAX_25210"/>
<dbReference type="RefSeq" id="WP_338391667.1">
    <property type="nucleotide sequence ID" value="NZ_AP025314.1"/>
</dbReference>
<feature type="active site" description="Proton donor/acceptor" evidence="12 14">
    <location>
        <position position="134"/>
    </location>
</feature>
<dbReference type="CDD" id="cd00950">
    <property type="entry name" value="DHDPS"/>
    <property type="match status" value="1"/>
</dbReference>
<evidence type="ECO:0000256" key="1">
    <source>
        <dbReference type="ARBA" id="ARBA00003294"/>
    </source>
</evidence>
<evidence type="ECO:0000313" key="17">
    <source>
        <dbReference type="Proteomes" id="UP001348817"/>
    </source>
</evidence>
<dbReference type="GO" id="GO:0019877">
    <property type="term" value="P:diaminopimelate biosynthetic process"/>
    <property type="evidence" value="ECO:0007669"/>
    <property type="project" value="UniProtKB-UniRule"/>
</dbReference>
<dbReference type="InterPro" id="IPR002220">
    <property type="entry name" value="DapA-like"/>
</dbReference>
<dbReference type="Gene3D" id="3.20.20.70">
    <property type="entry name" value="Aldolase class I"/>
    <property type="match status" value="1"/>
</dbReference>
<evidence type="ECO:0000256" key="11">
    <source>
        <dbReference type="ARBA" id="ARBA00047836"/>
    </source>
</evidence>
<evidence type="ECO:0000256" key="14">
    <source>
        <dbReference type="PIRSR" id="PIRSR001365-1"/>
    </source>
</evidence>
<sequence length="291" mass="31098">MRNLKGSGVALVTPFTEDHEIDFESLGNILRHTAQDSDYWVVMGTTGESATLEEEEKQEVLSFVLDNNPENLPIVYGVGGNDTRSVVKRLKQSNLEGVDAVLSVSPYYNKPSQEGIIRHFTAVADASPKPVILYNVPGRTGSNMSAETTLKLAEHENIIGIKEASGDLNQCIEIAKHKPADFLLISGDDMLTTSLISFGGAGVISVLANAFPALMGKMTNAALQGDFGVASNALFALSSINPHMYTESNPVGVKAAMEILGVCKGHVRLPLAEASEGLRANIEAEIKKMGL</sequence>
<dbReference type="InterPro" id="IPR020625">
    <property type="entry name" value="Schiff_base-form_aldolases_AS"/>
</dbReference>
<comment type="subunit">
    <text evidence="12">Homotetramer; dimer of dimers.</text>
</comment>
<dbReference type="NCBIfam" id="TIGR00674">
    <property type="entry name" value="dapA"/>
    <property type="match status" value="1"/>
</dbReference>
<dbReference type="PANTHER" id="PTHR12128">
    <property type="entry name" value="DIHYDRODIPICOLINATE SYNTHASE"/>
    <property type="match status" value="1"/>
</dbReference>
<dbReference type="AlphaFoldDB" id="A0AAU9CUE8"/>
<comment type="similarity">
    <text evidence="3 12 13">Belongs to the DapA family.</text>
</comment>
<keyword evidence="10 12" id="KW-0704">Schiff base</keyword>
<evidence type="ECO:0000256" key="13">
    <source>
        <dbReference type="PIRNR" id="PIRNR001365"/>
    </source>
</evidence>
<keyword evidence="17" id="KW-1185">Reference proteome</keyword>
<keyword evidence="9 12" id="KW-0456">Lyase</keyword>
<dbReference type="InterPro" id="IPR005263">
    <property type="entry name" value="DapA"/>
</dbReference>
<dbReference type="PROSITE" id="PS00666">
    <property type="entry name" value="DHDPS_2"/>
    <property type="match status" value="1"/>
</dbReference>
<gene>
    <name evidence="12 16" type="primary">dapA</name>
    <name evidence="16" type="ORF">FUAX_25210</name>
</gene>
<comment type="function">
    <text evidence="1 12">Catalyzes the condensation of (S)-aspartate-beta-semialdehyde [(S)-ASA] and pyruvate to 4-hydroxy-tetrahydrodipicolinate (HTPA).</text>
</comment>
<dbReference type="EMBL" id="AP025314">
    <property type="protein sequence ID" value="BDD10089.1"/>
    <property type="molecule type" value="Genomic_DNA"/>
</dbReference>
<evidence type="ECO:0000256" key="4">
    <source>
        <dbReference type="ARBA" id="ARBA00012086"/>
    </source>
</evidence>
<feature type="binding site" evidence="12 15">
    <location>
        <position position="46"/>
    </location>
    <ligand>
        <name>pyruvate</name>
        <dbReference type="ChEBI" id="CHEBI:15361"/>
    </ligand>
</feature>
<dbReference type="Pfam" id="PF00701">
    <property type="entry name" value="DHDPS"/>
    <property type="match status" value="1"/>
</dbReference>
<feature type="site" description="Part of a proton relay during catalysis" evidence="12">
    <location>
        <position position="108"/>
    </location>
</feature>
<dbReference type="InterPro" id="IPR013785">
    <property type="entry name" value="Aldolase_TIM"/>
</dbReference>
<name>A0AAU9CUE8_9BACT</name>
<keyword evidence="8 12" id="KW-0457">Lysine biosynthesis</keyword>
<protein>
    <recommendedName>
        <fullName evidence="4 12">4-hydroxy-tetrahydrodipicolinate synthase</fullName>
        <shortName evidence="12">HTPA synthase</shortName>
        <ecNumber evidence="4 12">4.3.3.7</ecNumber>
    </recommendedName>
</protein>
<keyword evidence="5 12" id="KW-0963">Cytoplasm</keyword>
<evidence type="ECO:0000256" key="10">
    <source>
        <dbReference type="ARBA" id="ARBA00023270"/>
    </source>
</evidence>
<dbReference type="SMART" id="SM01130">
    <property type="entry name" value="DHDPS"/>
    <property type="match status" value="1"/>
</dbReference>
<keyword evidence="6 12" id="KW-0028">Amino-acid biosynthesis</keyword>
<evidence type="ECO:0000256" key="5">
    <source>
        <dbReference type="ARBA" id="ARBA00022490"/>
    </source>
</evidence>
<dbReference type="EC" id="4.3.3.7" evidence="4 12"/>
<evidence type="ECO:0000256" key="12">
    <source>
        <dbReference type="HAMAP-Rule" id="MF_00418"/>
    </source>
</evidence>
<feature type="site" description="Part of a proton relay during catalysis" evidence="12">
    <location>
        <position position="45"/>
    </location>
</feature>
<accession>A0AAU9CUE8</accession>
<dbReference type="PRINTS" id="PR00146">
    <property type="entry name" value="DHPICSNTHASE"/>
</dbReference>
<evidence type="ECO:0000256" key="6">
    <source>
        <dbReference type="ARBA" id="ARBA00022605"/>
    </source>
</evidence>
<feature type="active site" description="Schiff-base intermediate with substrate" evidence="12 14">
    <location>
        <position position="162"/>
    </location>
</feature>
<keyword evidence="7 12" id="KW-0220">Diaminopimelate biosynthesis</keyword>
<comment type="catalytic activity">
    <reaction evidence="11 12">
        <text>L-aspartate 4-semialdehyde + pyruvate = (2S,4S)-4-hydroxy-2,3,4,5-tetrahydrodipicolinate + H2O + H(+)</text>
        <dbReference type="Rhea" id="RHEA:34171"/>
        <dbReference type="ChEBI" id="CHEBI:15361"/>
        <dbReference type="ChEBI" id="CHEBI:15377"/>
        <dbReference type="ChEBI" id="CHEBI:15378"/>
        <dbReference type="ChEBI" id="CHEBI:67139"/>
        <dbReference type="ChEBI" id="CHEBI:537519"/>
        <dbReference type="EC" id="4.3.3.7"/>
    </reaction>
</comment>
<comment type="caution">
    <text evidence="12">Was originally thought to be a dihydrodipicolinate synthase (DHDPS), catalyzing the condensation of (S)-aspartate-beta-semialdehyde [(S)-ASA] and pyruvate to dihydrodipicolinate (DHDP). However, it was shown in E.coli that the product of the enzymatic reaction is not dihydrodipicolinate but in fact (4S)-4-hydroxy-2,3,4,5-tetrahydro-(2S)-dipicolinic acid (HTPA), and that the consecutive dehydration reaction leading to DHDP is not spontaneous but catalyzed by DapB.</text>
</comment>
<reference evidence="16 17" key="1">
    <citation type="submission" date="2021-12" db="EMBL/GenBank/DDBJ databases">
        <title>Genome sequencing of bacteria with rrn-lacking chromosome and rrn-plasmid.</title>
        <authorList>
            <person name="Anda M."/>
            <person name="Iwasaki W."/>
        </authorList>
    </citation>
    <scope>NUCLEOTIDE SEQUENCE [LARGE SCALE GENOMIC DNA]</scope>
    <source>
        <strain evidence="16 17">DSM 100852</strain>
    </source>
</reference>
<comment type="pathway">
    <text evidence="2 12">Amino-acid biosynthesis; L-lysine biosynthesis via DAP pathway; (S)-tetrahydrodipicolinate from L-aspartate: step 3/4.</text>
</comment>
<organism evidence="16 17">
    <name type="scientific">Fulvitalea axinellae</name>
    <dbReference type="NCBI Taxonomy" id="1182444"/>
    <lineage>
        <taxon>Bacteria</taxon>
        <taxon>Pseudomonadati</taxon>
        <taxon>Bacteroidota</taxon>
        <taxon>Cytophagia</taxon>
        <taxon>Cytophagales</taxon>
        <taxon>Persicobacteraceae</taxon>
        <taxon>Fulvitalea</taxon>
    </lineage>
</organism>
<proteinExistence type="inferred from homology"/>
<evidence type="ECO:0000256" key="9">
    <source>
        <dbReference type="ARBA" id="ARBA00023239"/>
    </source>
</evidence>
<evidence type="ECO:0000256" key="8">
    <source>
        <dbReference type="ARBA" id="ARBA00023154"/>
    </source>
</evidence>
<dbReference type="GO" id="GO:0009089">
    <property type="term" value="P:lysine biosynthetic process via diaminopimelate"/>
    <property type="evidence" value="ECO:0007669"/>
    <property type="project" value="UniProtKB-UniRule"/>
</dbReference>
<feature type="binding site" evidence="12 15">
    <location>
        <position position="204"/>
    </location>
    <ligand>
        <name>pyruvate</name>
        <dbReference type="ChEBI" id="CHEBI:15361"/>
    </ligand>
</feature>
<evidence type="ECO:0000256" key="7">
    <source>
        <dbReference type="ARBA" id="ARBA00022915"/>
    </source>
</evidence>
<evidence type="ECO:0000256" key="3">
    <source>
        <dbReference type="ARBA" id="ARBA00007592"/>
    </source>
</evidence>
<evidence type="ECO:0000256" key="15">
    <source>
        <dbReference type="PIRSR" id="PIRSR001365-2"/>
    </source>
</evidence>
<dbReference type="HAMAP" id="MF_00418">
    <property type="entry name" value="DapA"/>
    <property type="match status" value="1"/>
</dbReference>